<reference evidence="1 2" key="1">
    <citation type="submission" date="2012-05" db="EMBL/GenBank/DDBJ databases">
        <title>Finished chromosome of genome of Chamaesiphon sp. PCC 6605.</title>
        <authorList>
            <consortium name="US DOE Joint Genome Institute"/>
            <person name="Gugger M."/>
            <person name="Coursin T."/>
            <person name="Rippka R."/>
            <person name="Tandeau De Marsac N."/>
            <person name="Huntemann M."/>
            <person name="Wei C.-L."/>
            <person name="Han J."/>
            <person name="Detter J.C."/>
            <person name="Han C."/>
            <person name="Tapia R."/>
            <person name="Chen A."/>
            <person name="Kyrpides N."/>
            <person name="Mavromatis K."/>
            <person name="Markowitz V."/>
            <person name="Szeto E."/>
            <person name="Ivanova N."/>
            <person name="Pagani I."/>
            <person name="Pati A."/>
            <person name="Goodwin L."/>
            <person name="Nordberg H.P."/>
            <person name="Cantor M.N."/>
            <person name="Hua S.X."/>
            <person name="Woyke T."/>
            <person name="Kerfeld C.A."/>
        </authorList>
    </citation>
    <scope>NUCLEOTIDE SEQUENCE [LARGE SCALE GENOMIC DNA]</scope>
    <source>
        <strain evidence="2">ATCC 27169 / PCC 6605</strain>
    </source>
</reference>
<keyword evidence="2" id="KW-1185">Reference proteome</keyword>
<evidence type="ECO:0000313" key="1">
    <source>
        <dbReference type="EMBL" id="AFY92215.1"/>
    </source>
</evidence>
<dbReference type="OrthoDB" id="514983at2"/>
<dbReference type="RefSeq" id="WP_015158407.1">
    <property type="nucleotide sequence ID" value="NC_019697.1"/>
</dbReference>
<sequence length="104" mass="11736">MLEISPQLLREAKLSVNDMATYLTEHGWQKVANQNPRVMIFQGINDDLGNPIVLTLPRNDSFGDALRRLSEAVNLVAFLEDRSPESVLVDLRDRESSNQLSIDN</sequence>
<accession>K9UBK1</accession>
<gene>
    <name evidence="1" type="ORF">Cha6605_0964</name>
</gene>
<proteinExistence type="predicted"/>
<dbReference type="EMBL" id="CP003600">
    <property type="protein sequence ID" value="AFY92215.1"/>
    <property type="molecule type" value="Genomic_DNA"/>
</dbReference>
<name>K9UBK1_CHAP6</name>
<organism evidence="1 2">
    <name type="scientific">Chamaesiphon minutus (strain ATCC 27169 / PCC 6605)</name>
    <dbReference type="NCBI Taxonomy" id="1173020"/>
    <lineage>
        <taxon>Bacteria</taxon>
        <taxon>Bacillati</taxon>
        <taxon>Cyanobacteriota</taxon>
        <taxon>Cyanophyceae</taxon>
        <taxon>Gomontiellales</taxon>
        <taxon>Chamaesiphonaceae</taxon>
        <taxon>Chamaesiphon</taxon>
    </lineage>
</organism>
<dbReference type="HOGENOM" id="CLU_177581_0_0_3"/>
<dbReference type="KEGG" id="cmp:Cha6605_0964"/>
<evidence type="ECO:0000313" key="2">
    <source>
        <dbReference type="Proteomes" id="UP000010366"/>
    </source>
</evidence>
<dbReference type="STRING" id="1173020.Cha6605_0964"/>
<protein>
    <submittedName>
        <fullName evidence="1">Uncharacterized protein</fullName>
    </submittedName>
</protein>
<dbReference type="Proteomes" id="UP000010366">
    <property type="component" value="Chromosome"/>
</dbReference>
<dbReference type="AlphaFoldDB" id="K9UBK1"/>